<keyword evidence="2" id="KW-1185">Reference proteome</keyword>
<reference evidence="1 2" key="1">
    <citation type="submission" date="2022-08" db="EMBL/GenBank/DDBJ databases">
        <title>Myroides zhujiangensis sp. nov., a novel bacterium isolated from sediment in the Pearl River Estuary.</title>
        <authorList>
            <person name="Cui L."/>
        </authorList>
    </citation>
    <scope>NUCLEOTIDE SEQUENCE [LARGE SCALE GENOMIC DNA]</scope>
    <source>
        <strain evidence="1 2">SCSIO 72103</strain>
    </source>
</reference>
<gene>
    <name evidence="1" type="ORF">NPX36_13950</name>
</gene>
<dbReference type="RefSeq" id="WP_257499335.1">
    <property type="nucleotide sequence ID" value="NZ_CP102382.1"/>
</dbReference>
<organism evidence="1 2">
    <name type="scientific">Paenimyroides aestuarii</name>
    <dbReference type="NCBI Taxonomy" id="2968490"/>
    <lineage>
        <taxon>Bacteria</taxon>
        <taxon>Pseudomonadati</taxon>
        <taxon>Bacteroidota</taxon>
        <taxon>Flavobacteriia</taxon>
        <taxon>Flavobacteriales</taxon>
        <taxon>Flavobacteriaceae</taxon>
        <taxon>Paenimyroides</taxon>
    </lineage>
</organism>
<proteinExistence type="predicted"/>
<protein>
    <recommendedName>
        <fullName evidence="3">Lipoprotein</fullName>
    </recommendedName>
</protein>
<evidence type="ECO:0000313" key="2">
    <source>
        <dbReference type="Proteomes" id="UP001317001"/>
    </source>
</evidence>
<name>A0ABY5NSE5_9FLAO</name>
<dbReference type="Proteomes" id="UP001317001">
    <property type="component" value="Chromosome"/>
</dbReference>
<evidence type="ECO:0008006" key="3">
    <source>
        <dbReference type="Google" id="ProtNLM"/>
    </source>
</evidence>
<evidence type="ECO:0000313" key="1">
    <source>
        <dbReference type="EMBL" id="UUV21409.1"/>
    </source>
</evidence>
<accession>A0ABY5NSE5</accession>
<dbReference type="EMBL" id="CP102382">
    <property type="protein sequence ID" value="UUV21409.1"/>
    <property type="molecule type" value="Genomic_DNA"/>
</dbReference>
<sequence>MKFFKLLALLLFISCVPKEDTTSLDFVKIDILAIQQHIPASITLDFKSRSLSFSDLTQMTLIPEDCACAFDTLNPSVDFEYIHLNDSDFNHAKVLFGKIFASEIKKINTEFRKNKDTLSYQYGEETRYRVSFAKDTIKFSTDDFLIIDYNNQRAIYELLKIIKKHTKSSHTKKFIESFSFQFEKDYQTTD</sequence>